<dbReference type="InterPro" id="IPR057952">
    <property type="entry name" value="Rv2743c-like"/>
</dbReference>
<keyword evidence="1" id="KW-0812">Transmembrane</keyword>
<evidence type="ECO:0008006" key="4">
    <source>
        <dbReference type="Google" id="ProtNLM"/>
    </source>
</evidence>
<keyword evidence="1" id="KW-1133">Transmembrane helix</keyword>
<accession>A0A7X5TZF3</accession>
<protein>
    <recommendedName>
        <fullName evidence="4">Membrane alanine rich protein</fullName>
    </recommendedName>
</protein>
<feature type="transmembrane region" description="Helical" evidence="1">
    <location>
        <begin position="80"/>
        <end position="102"/>
    </location>
</feature>
<keyword evidence="3" id="KW-1185">Reference proteome</keyword>
<sequence length="266" mass="28549">MMGSSQSGRRETISGLMQRGIDTAAEFSDVLAQKLAAAADPRAKLLRKRRWARRLAWFFAATTGFWILVTGVLASWSTPVWALIVTGAIAAAAAFPTTLLFLRYRWLRREPLPETAAPRRLPPRGSVARAPMSALASSERGLLSLLGVLSRSRLLPDGELREISVVAAQTASTMAATAAEVVAMERAAAVSPQSRTHLAPTIDAFTVQLHAGARQYGDMVTAAAQLVSAVNAPTTAARYRDELTGATDRLQGWAQAYHELGQLRGA</sequence>
<evidence type="ECO:0000313" key="2">
    <source>
        <dbReference type="EMBL" id="NIH95601.1"/>
    </source>
</evidence>
<keyword evidence="1" id="KW-0472">Membrane</keyword>
<dbReference type="RefSeq" id="WP_208410213.1">
    <property type="nucleotide sequence ID" value="NZ_JAANOW010000001.1"/>
</dbReference>
<dbReference type="Proteomes" id="UP000547444">
    <property type="component" value="Unassembled WGS sequence"/>
</dbReference>
<evidence type="ECO:0000256" key="1">
    <source>
        <dbReference type="SAM" id="Phobius"/>
    </source>
</evidence>
<feature type="transmembrane region" description="Helical" evidence="1">
    <location>
        <begin position="55"/>
        <end position="74"/>
    </location>
</feature>
<name>A0A7X5TZF3_9MYCO</name>
<organism evidence="2 3">
    <name type="scientific">Mycolicibacterium fluoranthenivorans</name>
    <dbReference type="NCBI Taxonomy" id="258505"/>
    <lineage>
        <taxon>Bacteria</taxon>
        <taxon>Bacillati</taxon>
        <taxon>Actinomycetota</taxon>
        <taxon>Actinomycetes</taxon>
        <taxon>Mycobacteriales</taxon>
        <taxon>Mycobacteriaceae</taxon>
        <taxon>Mycolicibacterium</taxon>
    </lineage>
</organism>
<dbReference type="EMBL" id="JAANOW010000001">
    <property type="protein sequence ID" value="NIH95601.1"/>
    <property type="molecule type" value="Genomic_DNA"/>
</dbReference>
<dbReference type="NCBIfam" id="NF047839">
    <property type="entry name" value="PspM_Rv2743c"/>
    <property type="match status" value="1"/>
</dbReference>
<proteinExistence type="predicted"/>
<comment type="caution">
    <text evidence="2">The sequence shown here is derived from an EMBL/GenBank/DDBJ whole genome shotgun (WGS) entry which is preliminary data.</text>
</comment>
<reference evidence="2 3" key="1">
    <citation type="submission" date="2020-03" db="EMBL/GenBank/DDBJ databases">
        <title>Sequencing the genomes of 1000 actinobacteria strains.</title>
        <authorList>
            <person name="Klenk H.-P."/>
        </authorList>
    </citation>
    <scope>NUCLEOTIDE SEQUENCE [LARGE SCALE GENOMIC DNA]</scope>
    <source>
        <strain evidence="2 3">DSM 44556</strain>
    </source>
</reference>
<evidence type="ECO:0000313" key="3">
    <source>
        <dbReference type="Proteomes" id="UP000547444"/>
    </source>
</evidence>
<dbReference type="Pfam" id="PF25587">
    <property type="entry name" value="Rv2743c"/>
    <property type="match status" value="1"/>
</dbReference>
<gene>
    <name evidence="2" type="ORF">FHU31_002557</name>
</gene>
<dbReference type="AlphaFoldDB" id="A0A7X5TZF3"/>